<accession>A0AAV7VV62</accession>
<protein>
    <submittedName>
        <fullName evidence="1">Uncharacterized protein</fullName>
    </submittedName>
</protein>
<gene>
    <name evidence="1" type="ORF">NDU88_007706</name>
</gene>
<organism evidence="1 2">
    <name type="scientific">Pleurodeles waltl</name>
    <name type="common">Iberian ribbed newt</name>
    <dbReference type="NCBI Taxonomy" id="8319"/>
    <lineage>
        <taxon>Eukaryota</taxon>
        <taxon>Metazoa</taxon>
        <taxon>Chordata</taxon>
        <taxon>Craniata</taxon>
        <taxon>Vertebrata</taxon>
        <taxon>Euteleostomi</taxon>
        <taxon>Amphibia</taxon>
        <taxon>Batrachia</taxon>
        <taxon>Caudata</taxon>
        <taxon>Salamandroidea</taxon>
        <taxon>Salamandridae</taxon>
        <taxon>Pleurodelinae</taxon>
        <taxon>Pleurodeles</taxon>
    </lineage>
</organism>
<evidence type="ECO:0000313" key="1">
    <source>
        <dbReference type="EMBL" id="KAJ1203925.1"/>
    </source>
</evidence>
<dbReference type="AlphaFoldDB" id="A0AAV7VV62"/>
<name>A0AAV7VV62_PLEWA</name>
<proteinExistence type="predicted"/>
<dbReference type="Proteomes" id="UP001066276">
    <property type="component" value="Chromosome 2_1"/>
</dbReference>
<reference evidence="1" key="1">
    <citation type="journal article" date="2022" name="bioRxiv">
        <title>Sequencing and chromosome-scale assembly of the giantPleurodeles waltlgenome.</title>
        <authorList>
            <person name="Brown T."/>
            <person name="Elewa A."/>
            <person name="Iarovenko S."/>
            <person name="Subramanian E."/>
            <person name="Araus A.J."/>
            <person name="Petzold A."/>
            <person name="Susuki M."/>
            <person name="Suzuki K.-i.T."/>
            <person name="Hayashi T."/>
            <person name="Toyoda A."/>
            <person name="Oliveira C."/>
            <person name="Osipova E."/>
            <person name="Leigh N.D."/>
            <person name="Simon A."/>
            <person name="Yun M.H."/>
        </authorList>
    </citation>
    <scope>NUCLEOTIDE SEQUENCE</scope>
    <source>
        <strain evidence="1">20211129_DDA</strain>
        <tissue evidence="1">Liver</tissue>
    </source>
</reference>
<comment type="caution">
    <text evidence="1">The sequence shown here is derived from an EMBL/GenBank/DDBJ whole genome shotgun (WGS) entry which is preliminary data.</text>
</comment>
<keyword evidence="2" id="KW-1185">Reference proteome</keyword>
<dbReference type="EMBL" id="JANPWB010000003">
    <property type="protein sequence ID" value="KAJ1203925.1"/>
    <property type="molecule type" value="Genomic_DNA"/>
</dbReference>
<evidence type="ECO:0000313" key="2">
    <source>
        <dbReference type="Proteomes" id="UP001066276"/>
    </source>
</evidence>
<sequence>METSLAFQYHGDVARERLSVDRRESESVASDGEVVFRAWFQKKRELDCGALFGLEGFKMCRPYVGLWNCPAADTRITGGLRAGRDGNKLMP</sequence>